<dbReference type="OrthoDB" id="550575at2759"/>
<dbReference type="AlphaFoldDB" id="A0A1Y2GB80"/>
<reference evidence="2 3" key="1">
    <citation type="submission" date="2016-07" db="EMBL/GenBank/DDBJ databases">
        <title>Pervasive Adenine N6-methylation of Active Genes in Fungi.</title>
        <authorList>
            <consortium name="DOE Joint Genome Institute"/>
            <person name="Mondo S.J."/>
            <person name="Dannebaum R.O."/>
            <person name="Kuo R.C."/>
            <person name="Labutti K."/>
            <person name="Haridas S."/>
            <person name="Kuo A."/>
            <person name="Salamov A."/>
            <person name="Ahrendt S.R."/>
            <person name="Lipzen A."/>
            <person name="Sullivan W."/>
            <person name="Andreopoulos W.B."/>
            <person name="Clum A."/>
            <person name="Lindquist E."/>
            <person name="Daum C."/>
            <person name="Ramamoorthy G.K."/>
            <person name="Gryganskyi A."/>
            <person name="Culley D."/>
            <person name="Magnuson J.K."/>
            <person name="James T.Y."/>
            <person name="O'Malley M.A."/>
            <person name="Stajich J.E."/>
            <person name="Spatafora J.W."/>
            <person name="Visel A."/>
            <person name="Grigoriev I.V."/>
        </authorList>
    </citation>
    <scope>NUCLEOTIDE SEQUENCE [LARGE SCALE GENOMIC DNA]</scope>
    <source>
        <strain evidence="2 3">NRRL 3116</strain>
    </source>
</reference>
<dbReference type="PANTHER" id="PTHR13318">
    <property type="entry name" value="PARTNER OF PAIRED, ISOFORM B-RELATED"/>
    <property type="match status" value="1"/>
</dbReference>
<proteinExistence type="predicted"/>
<evidence type="ECO:0000313" key="3">
    <source>
        <dbReference type="Proteomes" id="UP000193648"/>
    </source>
</evidence>
<feature type="compositionally biased region" description="Polar residues" evidence="1">
    <location>
        <begin position="99"/>
        <end position="110"/>
    </location>
</feature>
<organism evidence="2 3">
    <name type="scientific">Lobosporangium transversale</name>
    <dbReference type="NCBI Taxonomy" id="64571"/>
    <lineage>
        <taxon>Eukaryota</taxon>
        <taxon>Fungi</taxon>
        <taxon>Fungi incertae sedis</taxon>
        <taxon>Mucoromycota</taxon>
        <taxon>Mortierellomycotina</taxon>
        <taxon>Mortierellomycetes</taxon>
        <taxon>Mortierellales</taxon>
        <taxon>Mortierellaceae</taxon>
        <taxon>Lobosporangium</taxon>
    </lineage>
</organism>
<evidence type="ECO:0000313" key="2">
    <source>
        <dbReference type="EMBL" id="ORZ04328.1"/>
    </source>
</evidence>
<dbReference type="InterPro" id="IPR032675">
    <property type="entry name" value="LRR_dom_sf"/>
</dbReference>
<comment type="caution">
    <text evidence="2">The sequence shown here is derived from an EMBL/GenBank/DDBJ whole genome shotgun (WGS) entry which is preliminary data.</text>
</comment>
<dbReference type="Gene3D" id="3.80.10.10">
    <property type="entry name" value="Ribonuclease Inhibitor"/>
    <property type="match status" value="3"/>
</dbReference>
<dbReference type="RefSeq" id="XP_021876486.1">
    <property type="nucleotide sequence ID" value="XM_022025799.1"/>
</dbReference>
<dbReference type="STRING" id="64571.A0A1Y2GB80"/>
<dbReference type="InterPro" id="IPR006553">
    <property type="entry name" value="Leu-rich_rpt_Cys-con_subtyp"/>
</dbReference>
<dbReference type="GO" id="GO:0031146">
    <property type="term" value="P:SCF-dependent proteasomal ubiquitin-dependent protein catabolic process"/>
    <property type="evidence" value="ECO:0007669"/>
    <property type="project" value="TreeGrafter"/>
</dbReference>
<evidence type="ECO:0000256" key="1">
    <source>
        <dbReference type="SAM" id="MobiDB-lite"/>
    </source>
</evidence>
<name>A0A1Y2GB80_9FUNG</name>
<protein>
    <submittedName>
        <fullName evidence="2">Uncharacterized protein</fullName>
    </submittedName>
</protein>
<dbReference type="SMART" id="SM00367">
    <property type="entry name" value="LRR_CC"/>
    <property type="match status" value="6"/>
</dbReference>
<dbReference type="SUPFAM" id="SSF52047">
    <property type="entry name" value="RNI-like"/>
    <property type="match status" value="1"/>
</dbReference>
<keyword evidence="3" id="KW-1185">Reference proteome</keyword>
<dbReference type="EMBL" id="MCFF01000058">
    <property type="protein sequence ID" value="ORZ04328.1"/>
    <property type="molecule type" value="Genomic_DNA"/>
</dbReference>
<feature type="region of interest" description="Disordered" evidence="1">
    <location>
        <begin position="174"/>
        <end position="219"/>
    </location>
</feature>
<dbReference type="InterPro" id="IPR036047">
    <property type="entry name" value="F-box-like_dom_sf"/>
</dbReference>
<dbReference type="Pfam" id="PF13516">
    <property type="entry name" value="LRR_6"/>
    <property type="match status" value="2"/>
</dbReference>
<feature type="compositionally biased region" description="Acidic residues" evidence="1">
    <location>
        <begin position="80"/>
        <end position="97"/>
    </location>
</feature>
<dbReference type="InParanoid" id="A0A1Y2GB80"/>
<dbReference type="SUPFAM" id="SSF81383">
    <property type="entry name" value="F-box domain"/>
    <property type="match status" value="1"/>
</dbReference>
<gene>
    <name evidence="2" type="ORF">BCR41DRAFT_362946</name>
</gene>
<dbReference type="InterPro" id="IPR001611">
    <property type="entry name" value="Leu-rich_rpt"/>
</dbReference>
<sequence length="838" mass="94412">MPPKKTTASVSKPSELATLNKKAGNAHAESLLALPKVLTRIVHFLPKKDLPNVCRASRLFHSVAIPELWHTVYVNDNTYDDDFYDDEEEEEEEEEQEQTQANNKGKQSKSSPEERSKNLRLGLVRYGRFVKNLIISPQAGDIELIAKNCTRLESLDLSGSAVNEASLRILIHSDPYKTSPQPTGAAQKRKRPMATTDGRKGKRHAGAEGIDGADVEDNEDDDAYEDMNAKMLRFRSEAVGENKSEYYQWENTHDEPPSATGSKQGSKIQFPFFLERLILNGCSRLTGKACAAVVPLLGPQLKSLQLESVPKVTNPDVTTIFEHCPNLTRVNLAGAKITDDFLKLLGDPNSNLHRSMEYMDVNQVRVTDQGLVPLIRASQKTLKSFSCESNHAVTDEILVAFVEDPASVMNHNGVVFDQPRSVEELIKLETVPNKALRHINLRNCNKLTDEGMAILLKQTIMVQSVVLEKTRAGDNALLALAQSSRTYMETVLGVGTPEAWHNHASLSELKRGYVEDSKAAKAAAERERELLKTSNQPTTESMVFKGDTIKGGLDLLSLKGCKNVTNKGVRAIVRSCISIRGLILSHCPRVSLEFFRGPWAAGKHLEFLDLATVSLEVTSTHHKETNEEYFDSLRFPIEFASERERGDKDLDDNGGADYITLSEKPQRKQWVCIRDTRPPHFNTPRERTVLRNFYHKLGTMSKLRELDTCDGDYRIRVKDGLDLVLPALQQSLVTWNMVRRLGYCVGGRELVWFGKHFGYGFDFTAKDTERQKQEAQVREGKKKRISKLQRITVRDHSTEGIDGDIYDWFINQGISLDEDDQFNIDMMHKQTMKFDFSM</sequence>
<dbReference type="GeneID" id="33567642"/>
<dbReference type="Proteomes" id="UP000193648">
    <property type="component" value="Unassembled WGS sequence"/>
</dbReference>
<dbReference type="GO" id="GO:0019005">
    <property type="term" value="C:SCF ubiquitin ligase complex"/>
    <property type="evidence" value="ECO:0007669"/>
    <property type="project" value="TreeGrafter"/>
</dbReference>
<feature type="region of interest" description="Disordered" evidence="1">
    <location>
        <begin position="80"/>
        <end position="116"/>
    </location>
</feature>
<accession>A0A1Y2GB80</accession>